<dbReference type="GO" id="GO:0051082">
    <property type="term" value="F:unfolded protein binding"/>
    <property type="evidence" value="ECO:0007669"/>
    <property type="project" value="InterPro"/>
</dbReference>
<keyword evidence="7" id="KW-1000">Mitochondrion outer membrane</keyword>
<keyword evidence="11" id="KW-0496">Mitochondrion</keyword>
<dbReference type="GO" id="GO:0006457">
    <property type="term" value="P:protein folding"/>
    <property type="evidence" value="ECO:0007669"/>
    <property type="project" value="InterPro"/>
</dbReference>
<feature type="region of interest" description="Disordered" evidence="16">
    <location>
        <begin position="253"/>
        <end position="318"/>
    </location>
</feature>
<dbReference type="Pfam" id="PF00684">
    <property type="entry name" value="DnaJ_CXXCXGXG"/>
    <property type="match status" value="1"/>
</dbReference>
<feature type="compositionally biased region" description="Basic residues" evidence="16">
    <location>
        <begin position="306"/>
        <end position="315"/>
    </location>
</feature>
<dbReference type="SUPFAM" id="SSF49493">
    <property type="entry name" value="HSP40/DnaJ peptide-binding domain"/>
    <property type="match status" value="2"/>
</dbReference>
<keyword evidence="6" id="KW-0863">Zinc-finger</keyword>
<evidence type="ECO:0000256" key="13">
    <source>
        <dbReference type="ARBA" id="ARBA00023186"/>
    </source>
</evidence>
<evidence type="ECO:0000256" key="4">
    <source>
        <dbReference type="ARBA" id="ARBA00022723"/>
    </source>
</evidence>
<evidence type="ECO:0000256" key="14">
    <source>
        <dbReference type="ARBA" id="ARBA00080150"/>
    </source>
</evidence>
<keyword evidence="3" id="KW-0488">Methylation</keyword>
<proteinExistence type="inferred from homology"/>
<dbReference type="GO" id="GO:0009408">
    <property type="term" value="P:response to heat"/>
    <property type="evidence" value="ECO:0007669"/>
    <property type="project" value="InterPro"/>
</dbReference>
<dbReference type="InterPro" id="IPR001623">
    <property type="entry name" value="DnaJ_domain"/>
</dbReference>
<evidence type="ECO:0000256" key="15">
    <source>
        <dbReference type="ARBA" id="ARBA00093620"/>
    </source>
</evidence>
<dbReference type="InterPro" id="IPR051938">
    <property type="entry name" value="Apopto_cytoskel_mod"/>
</dbReference>
<feature type="region of interest" description="Disordered" evidence="16">
    <location>
        <begin position="158"/>
        <end position="181"/>
    </location>
</feature>
<dbReference type="HAMAP" id="MF_01152">
    <property type="entry name" value="DnaJ"/>
    <property type="match status" value="1"/>
</dbReference>
<dbReference type="GO" id="GO:0005741">
    <property type="term" value="C:mitochondrial outer membrane"/>
    <property type="evidence" value="ECO:0007669"/>
    <property type="project" value="UniProtKB-SubCell"/>
</dbReference>
<dbReference type="GO" id="GO:0005102">
    <property type="term" value="F:signaling receptor binding"/>
    <property type="evidence" value="ECO:0007669"/>
    <property type="project" value="UniProtKB-ARBA"/>
</dbReference>
<dbReference type="Gene3D" id="2.60.260.20">
    <property type="entry name" value="Urease metallochaperone UreE, N-terminal domain"/>
    <property type="match status" value="2"/>
</dbReference>
<dbReference type="InterPro" id="IPR036869">
    <property type="entry name" value="J_dom_sf"/>
</dbReference>
<dbReference type="CDD" id="cd10719">
    <property type="entry name" value="DnaJ_zf"/>
    <property type="match status" value="1"/>
</dbReference>
<dbReference type="GO" id="GO:0031072">
    <property type="term" value="F:heat shock protein binding"/>
    <property type="evidence" value="ECO:0007669"/>
    <property type="project" value="InterPro"/>
</dbReference>
<dbReference type="CDD" id="cd10747">
    <property type="entry name" value="DnaJ_C"/>
    <property type="match status" value="1"/>
</dbReference>
<dbReference type="CDD" id="cd06257">
    <property type="entry name" value="DnaJ"/>
    <property type="match status" value="1"/>
</dbReference>
<name>A0A7R8ZJM4_9CRUS</name>
<evidence type="ECO:0000256" key="8">
    <source>
        <dbReference type="ARBA" id="ARBA00022833"/>
    </source>
</evidence>
<feature type="compositionally biased region" description="Acidic residues" evidence="16">
    <location>
        <begin position="286"/>
        <end position="296"/>
    </location>
</feature>
<dbReference type="Gene3D" id="2.10.230.10">
    <property type="entry name" value="Heat shock protein DnaJ, cysteine-rich domain"/>
    <property type="match status" value="1"/>
</dbReference>
<feature type="compositionally biased region" description="Gly residues" evidence="16">
    <location>
        <begin position="167"/>
        <end position="181"/>
    </location>
</feature>
<dbReference type="PROSITE" id="PS00636">
    <property type="entry name" value="DNAJ_1"/>
    <property type="match status" value="1"/>
</dbReference>
<evidence type="ECO:0000256" key="1">
    <source>
        <dbReference type="ARBA" id="ARBA00004294"/>
    </source>
</evidence>
<feature type="compositionally biased region" description="Basic and acidic residues" evidence="16">
    <location>
        <begin position="273"/>
        <end position="285"/>
    </location>
</feature>
<evidence type="ECO:0000256" key="5">
    <source>
        <dbReference type="ARBA" id="ARBA00022737"/>
    </source>
</evidence>
<dbReference type="InterPro" id="IPR002939">
    <property type="entry name" value="DnaJ_C"/>
</dbReference>
<dbReference type="GO" id="GO:0008270">
    <property type="term" value="F:zinc ion binding"/>
    <property type="evidence" value="ECO:0007669"/>
    <property type="project" value="UniProtKB-KW"/>
</dbReference>
<evidence type="ECO:0000256" key="6">
    <source>
        <dbReference type="ARBA" id="ARBA00022771"/>
    </source>
</evidence>
<keyword evidence="5" id="KW-0677">Repeat</keyword>
<protein>
    <recommendedName>
        <fullName evidence="15">DnaJ homolog l(2)tid, mitochondrial</fullName>
    </recommendedName>
    <alternativeName>
        <fullName evidence="14">Protein lethal(2)tumorous imaginal discs</fullName>
    </alternativeName>
</protein>
<dbReference type="PROSITE" id="PS51188">
    <property type="entry name" value="ZF_CR"/>
    <property type="match status" value="1"/>
</dbReference>
<dbReference type="SUPFAM" id="SSF57938">
    <property type="entry name" value="DnaJ/Hsp40 cysteine-rich domain"/>
    <property type="match status" value="1"/>
</dbReference>
<gene>
    <name evidence="17" type="ORF">CTOB1V02_LOCUS4210</name>
</gene>
<evidence type="ECO:0000256" key="3">
    <source>
        <dbReference type="ARBA" id="ARBA00022481"/>
    </source>
</evidence>
<evidence type="ECO:0000256" key="12">
    <source>
        <dbReference type="ARBA" id="ARBA00023136"/>
    </source>
</evidence>
<dbReference type="SMART" id="SM00271">
    <property type="entry name" value="DnaJ"/>
    <property type="match status" value="1"/>
</dbReference>
<evidence type="ECO:0000256" key="9">
    <source>
        <dbReference type="ARBA" id="ARBA00022946"/>
    </source>
</evidence>
<sequence length="592" mass="65503">MFLVPSIALRGCGGTLTCSGTTSFLGRSVVSAVESAVGKSHHYSTLFQNPALKDHGSLYRSSRWSSCKPLLSLVSSTTSHRYFNTSTTTFQRKNYYEILGVSRNASSKDIKKAYYELAKKYHPDTNKGDPSVAGKFQAVSEAYEVLSDETKRKEYDQWGTTSEEMGRQGGGPHPGAAGFGGRTTQWNFTSQIDPEELFRRIFGQAGFEMGAQEDYAGSQFGFGASEEFYIDEDDLDFLEAFFFPSGQGRQQYYDLDLDESSSRSGRGKRRRPREADDPFSDHEWSDDPFLNDEWSDDPFSKSRPERGKKKKKGKKGVAEQGFPKKISVQLSFLEAARGCNKGVSVNVIDVCPKCNGNRAEPGTKAVRCPNCHGTGMETISTGPFVMRSTCRQCHGTRMYIRYPCMECEGKGSTVQKRSIKVPIPAGIQDGQTIRMPVGKKEVFLTVRVSQSDYYKRDGADIHTTNAISIAQAALGGTLPVEGIYEQLYIKVPPGSSSHDRIRLTGKGLKRVNSYGQGDHYIHLKIKVPRKLTREQEALLHAFAETETGVQGTVNSVNITSTGEKKSAHSGDKLKAIRRALYGDTEDFEEDAG</sequence>
<keyword evidence="12" id="KW-0472">Membrane</keyword>
<dbReference type="PANTHER" id="PTHR44145">
    <property type="entry name" value="DNAJ HOMOLOG SUBFAMILY A MEMBER 3, MITOCHONDRIAL"/>
    <property type="match status" value="1"/>
</dbReference>
<dbReference type="InterPro" id="IPR008971">
    <property type="entry name" value="HSP40/DnaJ_pept-bd"/>
</dbReference>
<keyword evidence="9" id="KW-0809">Transit peptide</keyword>
<dbReference type="GO" id="GO:0005524">
    <property type="term" value="F:ATP binding"/>
    <property type="evidence" value="ECO:0007669"/>
    <property type="project" value="InterPro"/>
</dbReference>
<comment type="subcellular location">
    <subcellularLocation>
        <location evidence="1">Mitochondrion outer membrane</location>
    </subcellularLocation>
</comment>
<dbReference type="InterPro" id="IPR036410">
    <property type="entry name" value="HSP_DnaJ_Cys-rich_dom_sf"/>
</dbReference>
<dbReference type="FunFam" id="2.10.230.10:FF:000003">
    <property type="entry name" value="dnaJ homolog subfamily A member 3, mitochondrial"/>
    <property type="match status" value="1"/>
</dbReference>
<dbReference type="InterPro" id="IPR012724">
    <property type="entry name" value="DnaJ"/>
</dbReference>
<dbReference type="GO" id="GO:0043066">
    <property type="term" value="P:negative regulation of apoptotic process"/>
    <property type="evidence" value="ECO:0007669"/>
    <property type="project" value="TreeGrafter"/>
</dbReference>
<dbReference type="Pfam" id="PF00226">
    <property type="entry name" value="DnaJ"/>
    <property type="match status" value="1"/>
</dbReference>
<keyword evidence="2" id="KW-0217">Developmental protein</keyword>
<evidence type="ECO:0000256" key="16">
    <source>
        <dbReference type="SAM" id="MobiDB-lite"/>
    </source>
</evidence>
<dbReference type="EMBL" id="OB660794">
    <property type="protein sequence ID" value="CAD7226288.1"/>
    <property type="molecule type" value="Genomic_DNA"/>
</dbReference>
<dbReference type="PROSITE" id="PS50076">
    <property type="entry name" value="DNAJ_2"/>
    <property type="match status" value="1"/>
</dbReference>
<evidence type="ECO:0000256" key="2">
    <source>
        <dbReference type="ARBA" id="ARBA00022473"/>
    </source>
</evidence>
<dbReference type="OrthoDB" id="10256793at2759"/>
<dbReference type="GO" id="GO:0005829">
    <property type="term" value="C:cytosol"/>
    <property type="evidence" value="ECO:0007669"/>
    <property type="project" value="UniProtKB-ARBA"/>
</dbReference>
<dbReference type="Pfam" id="PF01556">
    <property type="entry name" value="DnaJ_C"/>
    <property type="match status" value="1"/>
</dbReference>
<dbReference type="InterPro" id="IPR018253">
    <property type="entry name" value="DnaJ_domain_CS"/>
</dbReference>
<evidence type="ECO:0000256" key="10">
    <source>
        <dbReference type="ARBA" id="ARBA00022990"/>
    </source>
</evidence>
<dbReference type="PRINTS" id="PR00625">
    <property type="entry name" value="JDOMAIN"/>
</dbReference>
<evidence type="ECO:0000256" key="7">
    <source>
        <dbReference type="ARBA" id="ARBA00022787"/>
    </source>
</evidence>
<reference evidence="17" key="1">
    <citation type="submission" date="2020-11" db="EMBL/GenBank/DDBJ databases">
        <authorList>
            <person name="Tran Van P."/>
        </authorList>
    </citation>
    <scope>NUCLEOTIDE SEQUENCE</scope>
</reference>
<keyword evidence="4" id="KW-0479">Metal-binding</keyword>
<dbReference type="SUPFAM" id="SSF46565">
    <property type="entry name" value="Chaperone J-domain"/>
    <property type="match status" value="1"/>
</dbReference>
<dbReference type="InterPro" id="IPR001305">
    <property type="entry name" value="HSP_DnaJ_Cys-rich_dom"/>
</dbReference>
<dbReference type="FunFam" id="1.10.287.110:FF:000075">
    <property type="entry name" value="Uncharacterized protein, isoform D"/>
    <property type="match status" value="1"/>
</dbReference>
<keyword evidence="13" id="KW-0143">Chaperone</keyword>
<keyword evidence="8" id="KW-0862">Zinc</keyword>
<dbReference type="GO" id="GO:0007005">
    <property type="term" value="P:mitochondrion organization"/>
    <property type="evidence" value="ECO:0007669"/>
    <property type="project" value="TreeGrafter"/>
</dbReference>
<accession>A0A7R8ZJM4</accession>
<organism evidence="17">
    <name type="scientific">Cyprideis torosa</name>
    <dbReference type="NCBI Taxonomy" id="163714"/>
    <lineage>
        <taxon>Eukaryota</taxon>
        <taxon>Metazoa</taxon>
        <taxon>Ecdysozoa</taxon>
        <taxon>Arthropoda</taxon>
        <taxon>Crustacea</taxon>
        <taxon>Oligostraca</taxon>
        <taxon>Ostracoda</taxon>
        <taxon>Podocopa</taxon>
        <taxon>Podocopida</taxon>
        <taxon>Cytherocopina</taxon>
        <taxon>Cytheroidea</taxon>
        <taxon>Cytherideidae</taxon>
        <taxon>Cyprideis</taxon>
    </lineage>
</organism>
<evidence type="ECO:0000256" key="11">
    <source>
        <dbReference type="ARBA" id="ARBA00023128"/>
    </source>
</evidence>
<dbReference type="AlphaFoldDB" id="A0A7R8ZJM4"/>
<dbReference type="FunFam" id="2.60.260.20:FF:000005">
    <property type="entry name" value="Chaperone protein dnaJ 1, mitochondrial"/>
    <property type="match status" value="1"/>
</dbReference>
<dbReference type="Gene3D" id="1.10.287.110">
    <property type="entry name" value="DnaJ domain"/>
    <property type="match status" value="1"/>
</dbReference>
<dbReference type="PANTHER" id="PTHR44145:SF3">
    <property type="entry name" value="DNAJ HOMOLOG SUBFAMILY A MEMBER 3, MITOCHONDRIAL"/>
    <property type="match status" value="1"/>
</dbReference>
<keyword evidence="10" id="KW-0007">Acetylation</keyword>
<evidence type="ECO:0000313" key="17">
    <source>
        <dbReference type="EMBL" id="CAD7226288.1"/>
    </source>
</evidence>